<dbReference type="PRINTS" id="PR00344">
    <property type="entry name" value="BCTRLSENSOR"/>
</dbReference>
<dbReference type="GO" id="GO:0005886">
    <property type="term" value="C:plasma membrane"/>
    <property type="evidence" value="ECO:0007669"/>
    <property type="project" value="UniProtKB-SubCell"/>
</dbReference>
<organism evidence="14 15">
    <name type="scientific">Motilibacter peucedani</name>
    <dbReference type="NCBI Taxonomy" id="598650"/>
    <lineage>
        <taxon>Bacteria</taxon>
        <taxon>Bacillati</taxon>
        <taxon>Actinomycetota</taxon>
        <taxon>Actinomycetes</taxon>
        <taxon>Motilibacterales</taxon>
        <taxon>Motilibacteraceae</taxon>
        <taxon>Motilibacter</taxon>
    </lineage>
</organism>
<dbReference type="Pfam" id="PF00512">
    <property type="entry name" value="HisKA"/>
    <property type="match status" value="1"/>
</dbReference>
<evidence type="ECO:0000256" key="11">
    <source>
        <dbReference type="SAM" id="Phobius"/>
    </source>
</evidence>
<evidence type="ECO:0000256" key="2">
    <source>
        <dbReference type="ARBA" id="ARBA00004236"/>
    </source>
</evidence>
<protein>
    <recommendedName>
        <fullName evidence="3">histidine kinase</fullName>
        <ecNumber evidence="3">2.7.13.3</ecNumber>
    </recommendedName>
</protein>
<comment type="catalytic activity">
    <reaction evidence="1">
        <text>ATP + protein L-histidine = ADP + protein N-phospho-L-histidine.</text>
        <dbReference type="EC" id="2.7.13.3"/>
    </reaction>
</comment>
<proteinExistence type="predicted"/>
<dbReference type="OrthoDB" id="5242752at2"/>
<dbReference type="CDD" id="cd06225">
    <property type="entry name" value="HAMP"/>
    <property type="match status" value="1"/>
</dbReference>
<dbReference type="Proteomes" id="UP000281955">
    <property type="component" value="Unassembled WGS sequence"/>
</dbReference>
<feature type="transmembrane region" description="Helical" evidence="11">
    <location>
        <begin position="160"/>
        <end position="183"/>
    </location>
</feature>
<dbReference type="PANTHER" id="PTHR45436:SF5">
    <property type="entry name" value="SENSOR HISTIDINE KINASE TRCS"/>
    <property type="match status" value="1"/>
</dbReference>
<evidence type="ECO:0000313" key="14">
    <source>
        <dbReference type="EMBL" id="RKS75429.1"/>
    </source>
</evidence>
<dbReference type="EMBL" id="RBWV01000011">
    <property type="protein sequence ID" value="RKS75429.1"/>
    <property type="molecule type" value="Genomic_DNA"/>
</dbReference>
<dbReference type="InterPro" id="IPR003660">
    <property type="entry name" value="HAMP_dom"/>
</dbReference>
<dbReference type="Gene3D" id="1.10.287.130">
    <property type="match status" value="1"/>
</dbReference>
<dbReference type="PANTHER" id="PTHR45436">
    <property type="entry name" value="SENSOR HISTIDINE KINASE YKOH"/>
    <property type="match status" value="1"/>
</dbReference>
<dbReference type="InterPro" id="IPR036890">
    <property type="entry name" value="HATPase_C_sf"/>
</dbReference>
<feature type="domain" description="Histidine kinase" evidence="12">
    <location>
        <begin position="241"/>
        <end position="451"/>
    </location>
</feature>
<evidence type="ECO:0000256" key="7">
    <source>
        <dbReference type="ARBA" id="ARBA00022777"/>
    </source>
</evidence>
<evidence type="ECO:0000313" key="15">
    <source>
        <dbReference type="Proteomes" id="UP000281955"/>
    </source>
</evidence>
<dbReference type="SUPFAM" id="SSF55874">
    <property type="entry name" value="ATPase domain of HSP90 chaperone/DNA topoisomerase II/histidine kinase"/>
    <property type="match status" value="1"/>
</dbReference>
<evidence type="ECO:0000256" key="8">
    <source>
        <dbReference type="ARBA" id="ARBA00022989"/>
    </source>
</evidence>
<evidence type="ECO:0000256" key="3">
    <source>
        <dbReference type="ARBA" id="ARBA00012438"/>
    </source>
</evidence>
<dbReference type="EC" id="2.7.13.3" evidence="3"/>
<dbReference type="Gene3D" id="6.10.340.10">
    <property type="match status" value="1"/>
</dbReference>
<feature type="domain" description="HAMP" evidence="13">
    <location>
        <begin position="180"/>
        <end position="233"/>
    </location>
</feature>
<dbReference type="RefSeq" id="WP_121193200.1">
    <property type="nucleotide sequence ID" value="NZ_RBWV01000011.1"/>
</dbReference>
<dbReference type="PROSITE" id="PS50885">
    <property type="entry name" value="HAMP"/>
    <property type="match status" value="1"/>
</dbReference>
<dbReference type="Pfam" id="PF00672">
    <property type="entry name" value="HAMP"/>
    <property type="match status" value="1"/>
</dbReference>
<sequence>MRALERSGLRARLTAIATALVAVTLVAGGALLVLALRHSLLDGLDTSGRERAREIAALVQSDSLPSGPLAVGAGTAVAQVLDGSGAVAEASVGGDSLVPLVDSATVRRVRAGAAVPLAGSRVGLPDELRLVGVPAGSSTVLVAVSAQEARDTVRLVSFTVAALVPLAVLCFAVACWLVVGSSLRPVEALRRRADEITGAGEGLRLPVPPGRDEVHRLAVTLNGMIARLEESSRRQRAFVADAAHELRSPLAAVRTQVEVSVAHPQAAPWDETADGVLEDVARMTRLVDDLLLLARIDGAPETRDRPVTDLGAVVASVVGAVSSVGPRVPVTCDVAGDVRVRADADSLRRIVQNLVDNAVRHAATAVEAAACRHGDEVRLLVSDDGAGVPPEARERVFERFARLDDARSRDAGGTGLGLSIVRDLATASGGTAALEDGAPGARFVVRLPAALPVA</sequence>
<dbReference type="InParanoid" id="A0A420XQ94"/>
<dbReference type="InterPro" id="IPR004358">
    <property type="entry name" value="Sig_transdc_His_kin-like_C"/>
</dbReference>
<evidence type="ECO:0000256" key="1">
    <source>
        <dbReference type="ARBA" id="ARBA00000085"/>
    </source>
</evidence>
<comment type="subcellular location">
    <subcellularLocation>
        <location evidence="2">Cell membrane</location>
    </subcellularLocation>
</comment>
<accession>A0A420XQ94</accession>
<evidence type="ECO:0000256" key="4">
    <source>
        <dbReference type="ARBA" id="ARBA00022553"/>
    </source>
</evidence>
<dbReference type="SUPFAM" id="SSF158472">
    <property type="entry name" value="HAMP domain-like"/>
    <property type="match status" value="1"/>
</dbReference>
<dbReference type="SMART" id="SM00387">
    <property type="entry name" value="HATPase_c"/>
    <property type="match status" value="1"/>
</dbReference>
<evidence type="ECO:0000256" key="9">
    <source>
        <dbReference type="ARBA" id="ARBA00023012"/>
    </source>
</evidence>
<keyword evidence="7 14" id="KW-0418">Kinase</keyword>
<dbReference type="InterPro" id="IPR003594">
    <property type="entry name" value="HATPase_dom"/>
</dbReference>
<feature type="transmembrane region" description="Helical" evidence="11">
    <location>
        <begin position="12"/>
        <end position="36"/>
    </location>
</feature>
<dbReference type="InterPro" id="IPR005467">
    <property type="entry name" value="His_kinase_dom"/>
</dbReference>
<dbReference type="CDD" id="cd00082">
    <property type="entry name" value="HisKA"/>
    <property type="match status" value="1"/>
</dbReference>
<evidence type="ECO:0000256" key="5">
    <source>
        <dbReference type="ARBA" id="ARBA00022679"/>
    </source>
</evidence>
<keyword evidence="4" id="KW-0597">Phosphoprotein</keyword>
<evidence type="ECO:0000259" key="12">
    <source>
        <dbReference type="PROSITE" id="PS50109"/>
    </source>
</evidence>
<dbReference type="SMART" id="SM00304">
    <property type="entry name" value="HAMP"/>
    <property type="match status" value="1"/>
</dbReference>
<dbReference type="InterPro" id="IPR036097">
    <property type="entry name" value="HisK_dim/P_sf"/>
</dbReference>
<dbReference type="GO" id="GO:0000155">
    <property type="term" value="F:phosphorelay sensor kinase activity"/>
    <property type="evidence" value="ECO:0007669"/>
    <property type="project" value="InterPro"/>
</dbReference>
<keyword evidence="8 11" id="KW-1133">Transmembrane helix</keyword>
<keyword evidence="6 11" id="KW-0812">Transmembrane</keyword>
<keyword evidence="9" id="KW-0902">Two-component regulatory system</keyword>
<name>A0A420XQ94_9ACTN</name>
<dbReference type="Gene3D" id="3.30.565.10">
    <property type="entry name" value="Histidine kinase-like ATPase, C-terminal domain"/>
    <property type="match status" value="1"/>
</dbReference>
<comment type="caution">
    <text evidence="14">The sequence shown here is derived from an EMBL/GenBank/DDBJ whole genome shotgun (WGS) entry which is preliminary data.</text>
</comment>
<dbReference type="Pfam" id="PF02518">
    <property type="entry name" value="HATPase_c"/>
    <property type="match status" value="1"/>
</dbReference>
<dbReference type="InterPro" id="IPR050428">
    <property type="entry name" value="TCS_sensor_his_kinase"/>
</dbReference>
<evidence type="ECO:0000256" key="6">
    <source>
        <dbReference type="ARBA" id="ARBA00022692"/>
    </source>
</evidence>
<evidence type="ECO:0000259" key="13">
    <source>
        <dbReference type="PROSITE" id="PS50885"/>
    </source>
</evidence>
<gene>
    <name evidence="14" type="ORF">CLV35_1895</name>
</gene>
<dbReference type="AlphaFoldDB" id="A0A420XQ94"/>
<reference evidence="14 15" key="1">
    <citation type="submission" date="2018-10" db="EMBL/GenBank/DDBJ databases">
        <title>Genomic Encyclopedia of Archaeal and Bacterial Type Strains, Phase II (KMG-II): from individual species to whole genera.</title>
        <authorList>
            <person name="Goeker M."/>
        </authorList>
    </citation>
    <scope>NUCLEOTIDE SEQUENCE [LARGE SCALE GENOMIC DNA]</scope>
    <source>
        <strain evidence="14 15">RP-AC37</strain>
    </source>
</reference>
<dbReference type="SMART" id="SM00388">
    <property type="entry name" value="HisKA"/>
    <property type="match status" value="1"/>
</dbReference>
<dbReference type="PROSITE" id="PS50109">
    <property type="entry name" value="HIS_KIN"/>
    <property type="match status" value="1"/>
</dbReference>
<evidence type="ECO:0000256" key="10">
    <source>
        <dbReference type="ARBA" id="ARBA00023136"/>
    </source>
</evidence>
<keyword evidence="10 11" id="KW-0472">Membrane</keyword>
<dbReference type="InterPro" id="IPR003661">
    <property type="entry name" value="HisK_dim/P_dom"/>
</dbReference>
<keyword evidence="15" id="KW-1185">Reference proteome</keyword>
<dbReference type="CDD" id="cd00075">
    <property type="entry name" value="HATPase"/>
    <property type="match status" value="1"/>
</dbReference>
<keyword evidence="5" id="KW-0808">Transferase</keyword>
<dbReference type="SUPFAM" id="SSF47384">
    <property type="entry name" value="Homodimeric domain of signal transducing histidine kinase"/>
    <property type="match status" value="1"/>
</dbReference>